<proteinExistence type="predicted"/>
<protein>
    <submittedName>
        <fullName evidence="1">Uncharacterized protein</fullName>
    </submittedName>
</protein>
<accession>A0A0B7BU74</accession>
<gene>
    <name evidence="1" type="primary">ORF212394</name>
</gene>
<name>A0A0B7BU74_9EUPU</name>
<dbReference type="AlphaFoldDB" id="A0A0B7BU74"/>
<dbReference type="EMBL" id="HACG01049663">
    <property type="protein sequence ID" value="CEK96528.1"/>
    <property type="molecule type" value="Transcribed_RNA"/>
</dbReference>
<reference evidence="1" key="1">
    <citation type="submission" date="2014-12" db="EMBL/GenBank/DDBJ databases">
        <title>Insight into the proteome of Arion vulgaris.</title>
        <authorList>
            <person name="Aradska J."/>
            <person name="Bulat T."/>
            <person name="Smidak R."/>
            <person name="Sarate P."/>
            <person name="Gangsoo J."/>
            <person name="Sialana F."/>
            <person name="Bilban M."/>
            <person name="Lubec G."/>
        </authorList>
    </citation>
    <scope>NUCLEOTIDE SEQUENCE</scope>
    <source>
        <tissue evidence="1">Skin</tissue>
    </source>
</reference>
<evidence type="ECO:0000313" key="1">
    <source>
        <dbReference type="EMBL" id="CEK96528.1"/>
    </source>
</evidence>
<organism evidence="1">
    <name type="scientific">Arion vulgaris</name>
    <dbReference type="NCBI Taxonomy" id="1028688"/>
    <lineage>
        <taxon>Eukaryota</taxon>
        <taxon>Metazoa</taxon>
        <taxon>Spiralia</taxon>
        <taxon>Lophotrochozoa</taxon>
        <taxon>Mollusca</taxon>
        <taxon>Gastropoda</taxon>
        <taxon>Heterobranchia</taxon>
        <taxon>Euthyneura</taxon>
        <taxon>Panpulmonata</taxon>
        <taxon>Eupulmonata</taxon>
        <taxon>Stylommatophora</taxon>
        <taxon>Helicina</taxon>
        <taxon>Arionoidea</taxon>
        <taxon>Arionidae</taxon>
        <taxon>Arion</taxon>
    </lineage>
</organism>
<sequence length="51" mass="6195">MTKYLNKRKMFTFVHLRRKQDYGKSYSLLQPNFDVMMALDLIIEKLVRTNV</sequence>